<protein>
    <recommendedName>
        <fullName evidence="5">HCLS1-associated protein X-1</fullName>
    </recommendedName>
</protein>
<organism evidence="3 4">
    <name type="scientific">Pleurodeles waltl</name>
    <name type="common">Iberian ribbed newt</name>
    <dbReference type="NCBI Taxonomy" id="8319"/>
    <lineage>
        <taxon>Eukaryota</taxon>
        <taxon>Metazoa</taxon>
        <taxon>Chordata</taxon>
        <taxon>Craniata</taxon>
        <taxon>Vertebrata</taxon>
        <taxon>Euteleostomi</taxon>
        <taxon>Amphibia</taxon>
        <taxon>Batrachia</taxon>
        <taxon>Caudata</taxon>
        <taxon>Salamandroidea</taxon>
        <taxon>Salamandridae</taxon>
        <taxon>Pleurodelinae</taxon>
        <taxon>Pleurodeles</taxon>
    </lineage>
</organism>
<dbReference type="EMBL" id="JANPWB010000016">
    <property type="protein sequence ID" value="KAJ1080994.1"/>
    <property type="molecule type" value="Genomic_DNA"/>
</dbReference>
<dbReference type="GO" id="GO:0030136">
    <property type="term" value="C:clathrin-coated vesicle"/>
    <property type="evidence" value="ECO:0007669"/>
    <property type="project" value="TreeGrafter"/>
</dbReference>
<feature type="site" description="Cleavage; by caspase-3" evidence="1">
    <location>
        <begin position="148"/>
        <end position="149"/>
    </location>
</feature>
<accession>A0AAV7KRD0</accession>
<sequence length="338" mass="38199">MGLLCDIHYLISFSGSVAVLRHSVLGTYLRHFPRVSAFIMSVYDLFRGFFGVPGRRDPFFGGIAHDEDEEEDEEEGSVYPFGSRTPEGFGFSFGPDRSFFHGSLGFEEVFQDFNKLFTDIDKWIASPIELPTAGENQVDKGKGRSLRDSMLKEPDSDPPKSSEGFLCPEAKDIPGFRSPERRTPWRPFGRIEDFWKAPPLTGKDVALEDQDLDSQVSSEGLDTVLRPSKPETKSYFKSVSVTKVMGPDGTIEEHRTVKDSHGTVETTVTRRKGEKVFERTSITDEEGKEKVSEKMINIDDRDLEQFTDVLKNKDQIGTDLKDSSSILGMFFRGWFSNR</sequence>
<dbReference type="InterPro" id="IPR017248">
    <property type="entry name" value="HAX-1"/>
</dbReference>
<dbReference type="GO" id="GO:0030833">
    <property type="term" value="P:regulation of actin filament polymerization"/>
    <property type="evidence" value="ECO:0007669"/>
    <property type="project" value="TreeGrafter"/>
</dbReference>
<evidence type="ECO:0000313" key="3">
    <source>
        <dbReference type="EMBL" id="KAJ1080994.1"/>
    </source>
</evidence>
<evidence type="ECO:0000313" key="4">
    <source>
        <dbReference type="Proteomes" id="UP001066276"/>
    </source>
</evidence>
<evidence type="ECO:0000256" key="2">
    <source>
        <dbReference type="SAM" id="MobiDB-lite"/>
    </source>
</evidence>
<evidence type="ECO:0000256" key="1">
    <source>
        <dbReference type="PIRSR" id="PIRSR037634-1"/>
    </source>
</evidence>
<dbReference type="GO" id="GO:0016529">
    <property type="term" value="C:sarcoplasmic reticulum"/>
    <property type="evidence" value="ECO:0007669"/>
    <property type="project" value="TreeGrafter"/>
</dbReference>
<keyword evidence="4" id="KW-1185">Reference proteome</keyword>
<gene>
    <name evidence="3" type="ORF">NDU88_001181</name>
</gene>
<feature type="compositionally biased region" description="Basic and acidic residues" evidence="2">
    <location>
        <begin position="137"/>
        <end position="160"/>
    </location>
</feature>
<feature type="region of interest" description="Disordered" evidence="2">
    <location>
        <begin position="133"/>
        <end position="184"/>
    </location>
</feature>
<feature type="compositionally biased region" description="Basic and acidic residues" evidence="2">
    <location>
        <begin position="169"/>
        <end position="184"/>
    </location>
</feature>
<dbReference type="PIRSF" id="PIRSF037634">
    <property type="entry name" value="HS1-associating_X-1"/>
    <property type="match status" value="1"/>
</dbReference>
<dbReference type="PANTHER" id="PTHR14938">
    <property type="entry name" value="HCLS1-ASSOCIATED PROTEIN X-1"/>
    <property type="match status" value="1"/>
</dbReference>
<dbReference type="GO" id="GO:0015629">
    <property type="term" value="C:actin cytoskeleton"/>
    <property type="evidence" value="ECO:0007669"/>
    <property type="project" value="TreeGrafter"/>
</dbReference>
<name>A0AAV7KRD0_PLEWA</name>
<comment type="caution">
    <text evidence="3">The sequence shown here is derived from an EMBL/GenBank/DDBJ whole genome shotgun (WGS) entry which is preliminary data.</text>
</comment>
<dbReference type="GO" id="GO:0016324">
    <property type="term" value="C:apical plasma membrane"/>
    <property type="evidence" value="ECO:0007669"/>
    <property type="project" value="TreeGrafter"/>
</dbReference>
<dbReference type="PANTHER" id="PTHR14938:SF2">
    <property type="entry name" value="HCLS1-ASSOCIATED PROTEIN X-1"/>
    <property type="match status" value="1"/>
</dbReference>
<dbReference type="GO" id="GO:0005739">
    <property type="term" value="C:mitochondrion"/>
    <property type="evidence" value="ECO:0007669"/>
    <property type="project" value="TreeGrafter"/>
</dbReference>
<proteinExistence type="predicted"/>
<dbReference type="AlphaFoldDB" id="A0AAV7KRD0"/>
<reference evidence="3" key="1">
    <citation type="journal article" date="2022" name="bioRxiv">
        <title>Sequencing and chromosome-scale assembly of the giantPleurodeles waltlgenome.</title>
        <authorList>
            <person name="Brown T."/>
            <person name="Elewa A."/>
            <person name="Iarovenko S."/>
            <person name="Subramanian E."/>
            <person name="Araus A.J."/>
            <person name="Petzold A."/>
            <person name="Susuki M."/>
            <person name="Suzuki K.-i.T."/>
            <person name="Hayashi T."/>
            <person name="Toyoda A."/>
            <person name="Oliveira C."/>
            <person name="Osipova E."/>
            <person name="Leigh N.D."/>
            <person name="Simon A."/>
            <person name="Yun M.H."/>
        </authorList>
    </citation>
    <scope>NUCLEOTIDE SEQUENCE</scope>
    <source>
        <strain evidence="3">20211129_DDA</strain>
        <tissue evidence="3">Liver</tissue>
    </source>
</reference>
<evidence type="ECO:0008006" key="5">
    <source>
        <dbReference type="Google" id="ProtNLM"/>
    </source>
</evidence>
<dbReference type="GO" id="GO:0043066">
    <property type="term" value="P:negative regulation of apoptotic process"/>
    <property type="evidence" value="ECO:0007669"/>
    <property type="project" value="InterPro"/>
</dbReference>
<dbReference type="Proteomes" id="UP001066276">
    <property type="component" value="Chromosome 12"/>
</dbReference>